<name>A0A2S0KB78_9ACTN</name>
<evidence type="ECO:0000313" key="1">
    <source>
        <dbReference type="EMBL" id="AVL98908.1"/>
    </source>
</evidence>
<reference evidence="1 2" key="1">
    <citation type="submission" date="2018-03" db="EMBL/GenBank/DDBJ databases">
        <title>Characteristics and genome of n-alkane degrading marine bacteria Gordonia iterans isolated from crude oil contaminated in Tae-an, South Korea.</title>
        <authorList>
            <person name="Lee S.-S."/>
            <person name="Kim H."/>
        </authorList>
    </citation>
    <scope>NUCLEOTIDE SEQUENCE [LARGE SCALE GENOMIC DNA]</scope>
    <source>
        <strain evidence="1 2">Co17</strain>
    </source>
</reference>
<dbReference type="RefSeq" id="WP_105940657.1">
    <property type="nucleotide sequence ID" value="NZ_CP027433.1"/>
</dbReference>
<proteinExistence type="predicted"/>
<sequence>MTSPDIPDDLSGMPDPSLRVREEDADHIDTIIAALHDELPAACVSIVIIPAGLDNGDPDIRMRLDAHAYPDVAALADHLEGMANTIREQQGEINADTHRRIVEEGQ</sequence>
<evidence type="ECO:0000313" key="2">
    <source>
        <dbReference type="Proteomes" id="UP000239814"/>
    </source>
</evidence>
<dbReference type="Proteomes" id="UP000239814">
    <property type="component" value="Chromosome"/>
</dbReference>
<keyword evidence="2" id="KW-1185">Reference proteome</keyword>
<dbReference type="AlphaFoldDB" id="A0A2S0KB78"/>
<accession>A0A2S0KB78</accession>
<gene>
    <name evidence="1" type="ORF">C6V83_00050</name>
</gene>
<dbReference type="KEGG" id="git:C6V83_00050"/>
<organism evidence="1 2">
    <name type="scientific">Gordonia iterans</name>
    <dbReference type="NCBI Taxonomy" id="1004901"/>
    <lineage>
        <taxon>Bacteria</taxon>
        <taxon>Bacillati</taxon>
        <taxon>Actinomycetota</taxon>
        <taxon>Actinomycetes</taxon>
        <taxon>Mycobacteriales</taxon>
        <taxon>Gordoniaceae</taxon>
        <taxon>Gordonia</taxon>
    </lineage>
</organism>
<dbReference type="EMBL" id="CP027433">
    <property type="protein sequence ID" value="AVL98908.1"/>
    <property type="molecule type" value="Genomic_DNA"/>
</dbReference>
<protein>
    <submittedName>
        <fullName evidence="1">Uncharacterized protein</fullName>
    </submittedName>
</protein>